<dbReference type="EMBL" id="CACVBS010000092">
    <property type="protein sequence ID" value="CAA7270623.1"/>
    <property type="molecule type" value="Genomic_DNA"/>
</dbReference>
<comment type="caution">
    <text evidence="1">The sequence shown here is derived from an EMBL/GenBank/DDBJ whole genome shotgun (WGS) entry which is preliminary data.</text>
</comment>
<accession>A0A8S0XSZ3</accession>
<evidence type="ECO:0000313" key="1">
    <source>
        <dbReference type="EMBL" id="CAA7270623.1"/>
    </source>
</evidence>
<sequence>MSGSTRGTFIVLANSNLVSAKGDPGPRKSLPCISTNTRIVSDTHGICNPTTRTIHTLTRVNGELFVNHSFRTSTEKPTSVSNVGKGGHGGYALPSGSPKTNLAHAACMRSFYSILATPQNSHLVPHVRPRHRTGILFEIRVTVSVGITPKINLDFSYSDMDLDLPSLLNALYPNVDPYPYSPLRVLSFRAYTGPSAVVRHAFRPILICVHPILRLHIDFVYLYLIPDLFLGRSEVPNERPAQARSVLSIRKLEQRCE</sequence>
<dbReference type="Proteomes" id="UP000467700">
    <property type="component" value="Unassembled WGS sequence"/>
</dbReference>
<reference evidence="1 2" key="1">
    <citation type="submission" date="2020-01" db="EMBL/GenBank/DDBJ databases">
        <authorList>
            <person name="Gupta K D."/>
        </authorList>
    </citation>
    <scope>NUCLEOTIDE SEQUENCE [LARGE SCALE GENOMIC DNA]</scope>
</reference>
<keyword evidence="2" id="KW-1185">Reference proteome</keyword>
<dbReference type="AlphaFoldDB" id="A0A8S0XSZ3"/>
<organism evidence="1 2">
    <name type="scientific">Cyclocybe aegerita</name>
    <name type="common">Black poplar mushroom</name>
    <name type="synonym">Agrocybe aegerita</name>
    <dbReference type="NCBI Taxonomy" id="1973307"/>
    <lineage>
        <taxon>Eukaryota</taxon>
        <taxon>Fungi</taxon>
        <taxon>Dikarya</taxon>
        <taxon>Basidiomycota</taxon>
        <taxon>Agaricomycotina</taxon>
        <taxon>Agaricomycetes</taxon>
        <taxon>Agaricomycetidae</taxon>
        <taxon>Agaricales</taxon>
        <taxon>Agaricineae</taxon>
        <taxon>Bolbitiaceae</taxon>
        <taxon>Cyclocybe</taxon>
    </lineage>
</organism>
<proteinExistence type="predicted"/>
<name>A0A8S0XSZ3_CYCAE</name>
<evidence type="ECO:0000313" key="2">
    <source>
        <dbReference type="Proteomes" id="UP000467700"/>
    </source>
</evidence>
<protein>
    <submittedName>
        <fullName evidence="1">Uncharacterized protein</fullName>
    </submittedName>
</protein>
<gene>
    <name evidence="1" type="ORF">AAE3_LOCUS12867</name>
</gene>